<evidence type="ECO:0000256" key="7">
    <source>
        <dbReference type="RuleBase" id="RU369079"/>
    </source>
</evidence>
<name>A0ABV7L3F1_9PROT</name>
<dbReference type="EMBL" id="JBHRTR010000031">
    <property type="protein sequence ID" value="MFC3229178.1"/>
    <property type="molecule type" value="Genomic_DNA"/>
</dbReference>
<keyword evidence="5 7" id="KW-1133">Transmembrane helix</keyword>
<keyword evidence="6 7" id="KW-0472">Membrane</keyword>
<reference evidence="10" key="1">
    <citation type="journal article" date="2019" name="Int. J. Syst. Evol. Microbiol.">
        <title>The Global Catalogue of Microorganisms (GCM) 10K type strain sequencing project: providing services to taxonomists for standard genome sequencing and annotation.</title>
        <authorList>
            <consortium name="The Broad Institute Genomics Platform"/>
            <consortium name="The Broad Institute Genome Sequencing Center for Infectious Disease"/>
            <person name="Wu L."/>
            <person name="Ma J."/>
        </authorList>
    </citation>
    <scope>NUCLEOTIDE SEQUENCE [LARGE SCALE GENOMIC DNA]</scope>
    <source>
        <strain evidence="10">KCTC 42964</strain>
    </source>
</reference>
<dbReference type="RefSeq" id="WP_379903137.1">
    <property type="nucleotide sequence ID" value="NZ_JBHRTR010000031.1"/>
</dbReference>
<evidence type="ECO:0000256" key="2">
    <source>
        <dbReference type="ARBA" id="ARBA00022448"/>
    </source>
</evidence>
<dbReference type="InterPro" id="IPR055348">
    <property type="entry name" value="DctQ"/>
</dbReference>
<comment type="function">
    <text evidence="7">Part of the tripartite ATP-independent periplasmic (TRAP) transport system.</text>
</comment>
<evidence type="ECO:0000256" key="4">
    <source>
        <dbReference type="ARBA" id="ARBA00022692"/>
    </source>
</evidence>
<dbReference type="Pfam" id="PF04290">
    <property type="entry name" value="DctQ"/>
    <property type="match status" value="1"/>
</dbReference>
<evidence type="ECO:0000256" key="3">
    <source>
        <dbReference type="ARBA" id="ARBA00022475"/>
    </source>
</evidence>
<comment type="subcellular location">
    <subcellularLocation>
        <location evidence="7">Cell inner membrane</location>
        <topology evidence="7">Multi-pass membrane protein</topology>
    </subcellularLocation>
    <subcellularLocation>
        <location evidence="1">Cell membrane</location>
        <topology evidence="1">Multi-pass membrane protein</topology>
    </subcellularLocation>
</comment>
<evidence type="ECO:0000259" key="8">
    <source>
        <dbReference type="Pfam" id="PF04290"/>
    </source>
</evidence>
<proteinExistence type="inferred from homology"/>
<keyword evidence="10" id="KW-1185">Reference proteome</keyword>
<keyword evidence="7" id="KW-0997">Cell inner membrane</keyword>
<feature type="transmembrane region" description="Helical" evidence="7">
    <location>
        <begin position="71"/>
        <end position="89"/>
    </location>
</feature>
<keyword evidence="3" id="KW-1003">Cell membrane</keyword>
<keyword evidence="2 7" id="KW-0813">Transport</keyword>
<feature type="transmembrane region" description="Helical" evidence="7">
    <location>
        <begin position="25"/>
        <end position="45"/>
    </location>
</feature>
<gene>
    <name evidence="9" type="ORF">ACFOGJ_18170</name>
</gene>
<evidence type="ECO:0000313" key="9">
    <source>
        <dbReference type="EMBL" id="MFC3229178.1"/>
    </source>
</evidence>
<evidence type="ECO:0000256" key="6">
    <source>
        <dbReference type="ARBA" id="ARBA00023136"/>
    </source>
</evidence>
<protein>
    <recommendedName>
        <fullName evidence="7">TRAP transporter small permease protein</fullName>
    </recommendedName>
</protein>
<evidence type="ECO:0000256" key="5">
    <source>
        <dbReference type="ARBA" id="ARBA00022989"/>
    </source>
</evidence>
<comment type="caution">
    <text evidence="7">Lacks conserved residue(s) required for the propagation of feature annotation.</text>
</comment>
<accession>A0ABV7L3F1</accession>
<dbReference type="Proteomes" id="UP001595528">
    <property type="component" value="Unassembled WGS sequence"/>
</dbReference>
<organism evidence="9 10">
    <name type="scientific">Marinibaculum pumilum</name>
    <dbReference type="NCBI Taxonomy" id="1766165"/>
    <lineage>
        <taxon>Bacteria</taxon>
        <taxon>Pseudomonadati</taxon>
        <taxon>Pseudomonadota</taxon>
        <taxon>Alphaproteobacteria</taxon>
        <taxon>Rhodospirillales</taxon>
        <taxon>Rhodospirillaceae</taxon>
        <taxon>Marinibaculum</taxon>
    </lineage>
</organism>
<evidence type="ECO:0000313" key="10">
    <source>
        <dbReference type="Proteomes" id="UP001595528"/>
    </source>
</evidence>
<feature type="domain" description="Tripartite ATP-independent periplasmic transporters DctQ component" evidence="8">
    <location>
        <begin position="5"/>
        <end position="133"/>
    </location>
</feature>
<comment type="similarity">
    <text evidence="7">Belongs to the TRAP transporter small permease family.</text>
</comment>
<comment type="caution">
    <text evidence="9">The sequence shown here is derived from an EMBL/GenBank/DDBJ whole genome shotgun (WGS) entry which is preliminary data.</text>
</comment>
<feature type="transmembrane region" description="Helical" evidence="7">
    <location>
        <begin position="109"/>
        <end position="132"/>
    </location>
</feature>
<comment type="subunit">
    <text evidence="7">The complex comprises the extracytoplasmic solute receptor protein and the two transmembrane proteins.</text>
</comment>
<keyword evidence="4 7" id="KW-0812">Transmembrane</keyword>
<evidence type="ECO:0000256" key="1">
    <source>
        <dbReference type="ARBA" id="ARBA00004651"/>
    </source>
</evidence>
<sequence length="150" mass="16000">MIVFLALLTLVDVLGRYLLSAPVPGALEITEIVLALMIGLALPLVERRQAHITVDFVDGIRAPRFQRVRRIVLGLVMAGALGVAARQMFVQAEDYALGNEHTMYFEIPAAPIAFAIAASLAIGAAVALATSLRPPRDTEADRIADEGPGL</sequence>